<dbReference type="EMBL" id="MASW01000006">
    <property type="protein sequence ID" value="PXY20933.1"/>
    <property type="molecule type" value="Genomic_DNA"/>
</dbReference>
<dbReference type="InterPro" id="IPR002139">
    <property type="entry name" value="Ribo/fructo_kinase"/>
</dbReference>
<keyword evidence="4 6" id="KW-0418">Kinase</keyword>
<evidence type="ECO:0000313" key="8">
    <source>
        <dbReference type="Proteomes" id="UP000249915"/>
    </source>
</evidence>
<gene>
    <name evidence="7" type="ORF">BAY60_25915</name>
</gene>
<dbReference type="InterPro" id="IPR002173">
    <property type="entry name" value="Carboh/pur_kinase_PfkB_CS"/>
</dbReference>
<dbReference type="GO" id="GO:0006000">
    <property type="term" value="P:fructose metabolic process"/>
    <property type="evidence" value="ECO:0007669"/>
    <property type="project" value="UniProtKB-ARBA"/>
</dbReference>
<dbReference type="InterPro" id="IPR050306">
    <property type="entry name" value="PfkB_Carbo_kinase"/>
</dbReference>
<keyword evidence="3" id="KW-0547">Nucleotide-binding</keyword>
<dbReference type="InterPro" id="IPR011611">
    <property type="entry name" value="PfkB_dom"/>
</dbReference>
<dbReference type="Proteomes" id="UP000249915">
    <property type="component" value="Unassembled WGS sequence"/>
</dbReference>
<evidence type="ECO:0000313" key="7">
    <source>
        <dbReference type="EMBL" id="PXY20933.1"/>
    </source>
</evidence>
<proteinExistence type="inferred from homology"/>
<dbReference type="Gene3D" id="3.40.1190.20">
    <property type="match status" value="1"/>
</dbReference>
<dbReference type="RefSeq" id="WP_112284115.1">
    <property type="nucleotide sequence ID" value="NZ_MASW01000006.1"/>
</dbReference>
<name>A0A2V4ALQ1_9PSEU</name>
<evidence type="ECO:0000256" key="2">
    <source>
        <dbReference type="ARBA" id="ARBA00022679"/>
    </source>
</evidence>
<comment type="caution">
    <text evidence="7">The sequence shown here is derived from an EMBL/GenBank/DDBJ whole genome shotgun (WGS) entry which is preliminary data.</text>
</comment>
<dbReference type="CDD" id="cd01166">
    <property type="entry name" value="KdgK"/>
    <property type="match status" value="1"/>
</dbReference>
<keyword evidence="5" id="KW-0067">ATP-binding</keyword>
<dbReference type="GO" id="GO:0005524">
    <property type="term" value="F:ATP binding"/>
    <property type="evidence" value="ECO:0007669"/>
    <property type="project" value="UniProtKB-KW"/>
</dbReference>
<evidence type="ECO:0000256" key="1">
    <source>
        <dbReference type="ARBA" id="ARBA00010688"/>
    </source>
</evidence>
<dbReference type="AlphaFoldDB" id="A0A2V4ALQ1"/>
<keyword evidence="2 6" id="KW-0808">Transferase</keyword>
<dbReference type="PANTHER" id="PTHR43085:SF1">
    <property type="entry name" value="PSEUDOURIDINE KINASE-RELATED"/>
    <property type="match status" value="1"/>
</dbReference>
<accession>A0A2V4ALQ1</accession>
<dbReference type="InterPro" id="IPR029056">
    <property type="entry name" value="Ribokinase-like"/>
</dbReference>
<dbReference type="Pfam" id="PF00294">
    <property type="entry name" value="PfkB"/>
    <property type="match status" value="1"/>
</dbReference>
<keyword evidence="8" id="KW-1185">Reference proteome</keyword>
<evidence type="ECO:0000256" key="3">
    <source>
        <dbReference type="ARBA" id="ARBA00022741"/>
    </source>
</evidence>
<dbReference type="PRINTS" id="PR00990">
    <property type="entry name" value="RIBOKINASE"/>
</dbReference>
<dbReference type="SUPFAM" id="SSF53613">
    <property type="entry name" value="Ribokinase-like"/>
    <property type="match status" value="1"/>
</dbReference>
<reference evidence="7 8" key="1">
    <citation type="submission" date="2016-07" db="EMBL/GenBank/DDBJ databases">
        <title>Draft genome sequence of Prauserella muralis DSM 45305, isolated from a mould-covered wall in an indoor environment.</title>
        <authorList>
            <person name="Ruckert C."/>
            <person name="Albersmeier A."/>
            <person name="Jiang C.-L."/>
            <person name="Jiang Y."/>
            <person name="Kalinowski J."/>
            <person name="Schneider O."/>
            <person name="Winkler A."/>
            <person name="Zotchev S.B."/>
        </authorList>
    </citation>
    <scope>NUCLEOTIDE SEQUENCE [LARGE SCALE GENOMIC DNA]</scope>
    <source>
        <strain evidence="7 8">DSM 45305</strain>
    </source>
</reference>
<dbReference type="OrthoDB" id="9808601at2"/>
<dbReference type="GO" id="GO:0008865">
    <property type="term" value="F:fructokinase activity"/>
    <property type="evidence" value="ECO:0007669"/>
    <property type="project" value="UniProtKB-ARBA"/>
</dbReference>
<evidence type="ECO:0000256" key="5">
    <source>
        <dbReference type="ARBA" id="ARBA00022840"/>
    </source>
</evidence>
<organism evidence="7 8">
    <name type="scientific">Prauserella muralis</name>
    <dbReference type="NCBI Taxonomy" id="588067"/>
    <lineage>
        <taxon>Bacteria</taxon>
        <taxon>Bacillati</taxon>
        <taxon>Actinomycetota</taxon>
        <taxon>Actinomycetes</taxon>
        <taxon>Pseudonocardiales</taxon>
        <taxon>Pseudonocardiaceae</taxon>
        <taxon>Prauserella</taxon>
    </lineage>
</organism>
<dbReference type="PROSITE" id="PS00584">
    <property type="entry name" value="PFKB_KINASES_2"/>
    <property type="match status" value="1"/>
</dbReference>
<sequence>MSEAGLLTFGEGLAAFSTVSGKLRHATSVEVSIAGPEAGVAIGVARLGVAAAWAGRVGADEPGALVLSRLRDEGVDTSAAMTDQEASTGLVLKDFRTTDSTRSAYYRHGSAGSRLCPEDLPEDRIADAGVLHLTGITPALSDTAAKAVFAAVDVARDEGVPVSFDVAYQQALWPPEDARDVLRELITRADIVFAGDDEARLLGFTGPAGELAENLAALGPEQVVVKLGPRGAIAELGGVRYDVPTYPVRAVDSDGADDAFIAGFLADFLAGAPPERRVRTAAACRAFALTVPGEWEALPDRDELKQLSPRRDRS</sequence>
<dbReference type="PANTHER" id="PTHR43085">
    <property type="entry name" value="HEXOKINASE FAMILY MEMBER"/>
    <property type="match status" value="1"/>
</dbReference>
<protein>
    <submittedName>
        <fullName evidence="7">Sugar kinase</fullName>
    </submittedName>
</protein>
<comment type="similarity">
    <text evidence="1 6">Belongs to the carbohydrate kinase PfkB family.</text>
</comment>
<evidence type="ECO:0000256" key="4">
    <source>
        <dbReference type="ARBA" id="ARBA00022777"/>
    </source>
</evidence>
<evidence type="ECO:0000256" key="6">
    <source>
        <dbReference type="RuleBase" id="RU003704"/>
    </source>
</evidence>